<keyword evidence="2" id="KW-1185">Reference proteome</keyword>
<proteinExistence type="predicted"/>
<sequence length="244" mass="25744">MNKTRRRIVRWLIALLVLALVLVVGDRVAAYVAERQIAKQVASSAASEGAASEQRPHVDIHGFPFLTQVVGGEYGQVDIALRDVHANGLVFPRLVLEAYDIDAPLTDTVRGGSIVAARVEATGTVSAESLSNLVDDVVDFDISVSTSGDMTIDATLNVFGNDIPLQGTGSVSMADNAIVISAGDFNAVGTPLPPGGEEIVRGMVDRLNTTVALPTLPYGITLTDLEFTSDAIHLKGYAEDVTLT</sequence>
<dbReference type="AlphaFoldDB" id="A0A895XNI2"/>
<dbReference type="RefSeq" id="WP_213171104.1">
    <property type="nucleotide sequence ID" value="NZ_CP070496.1"/>
</dbReference>
<dbReference type="Proteomes" id="UP000662939">
    <property type="component" value="Chromosome"/>
</dbReference>
<dbReference type="InterPro" id="IPR021373">
    <property type="entry name" value="DUF2993"/>
</dbReference>
<evidence type="ECO:0000313" key="2">
    <source>
        <dbReference type="Proteomes" id="UP000662939"/>
    </source>
</evidence>
<reference evidence="1" key="1">
    <citation type="submission" date="2021-02" db="EMBL/GenBank/DDBJ databases">
        <title>Natronoglycomyces albus gen. nov., sp. nov, a haloalkaliphilic actinobacterium from a soda solonchak soil.</title>
        <authorList>
            <person name="Sorokin D.Y."/>
            <person name="Khijniak T.V."/>
            <person name="Zakharycheva A.P."/>
            <person name="Boueva O.V."/>
            <person name="Ariskina E.V."/>
            <person name="Hahnke R.L."/>
            <person name="Bunk B."/>
            <person name="Sproer C."/>
            <person name="Schumann P."/>
            <person name="Evtushenko L.I."/>
            <person name="Kublanov I.V."/>
        </authorList>
    </citation>
    <scope>NUCLEOTIDE SEQUENCE</scope>
    <source>
        <strain evidence="1">DSM 106290</strain>
    </source>
</reference>
<name>A0A895XNI2_9ACTN</name>
<protein>
    <submittedName>
        <fullName evidence="1">DUF2993 domain-containing protein</fullName>
    </submittedName>
</protein>
<dbReference type="KEGG" id="nav:JQS30_15295"/>
<dbReference type="Pfam" id="PF11209">
    <property type="entry name" value="LmeA"/>
    <property type="match status" value="1"/>
</dbReference>
<dbReference type="EMBL" id="CP070496">
    <property type="protein sequence ID" value="QSB05103.1"/>
    <property type="molecule type" value="Genomic_DNA"/>
</dbReference>
<evidence type="ECO:0000313" key="1">
    <source>
        <dbReference type="EMBL" id="QSB05103.1"/>
    </source>
</evidence>
<organism evidence="1 2">
    <name type="scientific">Natronoglycomyces albus</name>
    <dbReference type="NCBI Taxonomy" id="2811108"/>
    <lineage>
        <taxon>Bacteria</taxon>
        <taxon>Bacillati</taxon>
        <taxon>Actinomycetota</taxon>
        <taxon>Actinomycetes</taxon>
        <taxon>Glycomycetales</taxon>
        <taxon>Glycomycetaceae</taxon>
        <taxon>Natronoglycomyces</taxon>
    </lineage>
</organism>
<accession>A0A895XNI2</accession>
<gene>
    <name evidence="1" type="ORF">JQS30_15295</name>
</gene>